<dbReference type="AlphaFoldDB" id="A0A803R745"/>
<reference evidence="1" key="1">
    <citation type="submission" date="2018-11" db="EMBL/GenBank/DDBJ databases">
        <authorList>
            <person name="Grassa J C."/>
        </authorList>
    </citation>
    <scope>NUCLEOTIDE SEQUENCE [LARGE SCALE GENOMIC DNA]</scope>
</reference>
<proteinExistence type="predicted"/>
<dbReference type="Gramene" id="novel_model_5882_5bd9a17a">
    <property type="protein sequence ID" value="cds.novel_model_5882_5bd9a17a"/>
    <property type="gene ID" value="novel_gene_3016_5bd9a17a"/>
</dbReference>
<evidence type="ECO:0000313" key="1">
    <source>
        <dbReference type="EnsemblPlants" id="cds.novel_model_5882_5bd9a17a"/>
    </source>
</evidence>
<dbReference type="Proteomes" id="UP000596661">
    <property type="component" value="Chromosome 6"/>
</dbReference>
<organism evidence="1 2">
    <name type="scientific">Cannabis sativa</name>
    <name type="common">Hemp</name>
    <name type="synonym">Marijuana</name>
    <dbReference type="NCBI Taxonomy" id="3483"/>
    <lineage>
        <taxon>Eukaryota</taxon>
        <taxon>Viridiplantae</taxon>
        <taxon>Streptophyta</taxon>
        <taxon>Embryophyta</taxon>
        <taxon>Tracheophyta</taxon>
        <taxon>Spermatophyta</taxon>
        <taxon>Magnoliopsida</taxon>
        <taxon>eudicotyledons</taxon>
        <taxon>Gunneridae</taxon>
        <taxon>Pentapetalae</taxon>
        <taxon>rosids</taxon>
        <taxon>fabids</taxon>
        <taxon>Rosales</taxon>
        <taxon>Cannabaceae</taxon>
        <taxon>Cannabis</taxon>
    </lineage>
</organism>
<protein>
    <submittedName>
        <fullName evidence="1">Uncharacterized protein</fullName>
    </submittedName>
</protein>
<dbReference type="EnsemblPlants" id="novel_model_5882_5bd9a17a">
    <property type="protein sequence ID" value="cds.novel_model_5882_5bd9a17a"/>
    <property type="gene ID" value="novel_gene_3016_5bd9a17a"/>
</dbReference>
<reference evidence="1" key="2">
    <citation type="submission" date="2021-03" db="UniProtKB">
        <authorList>
            <consortium name="EnsemblPlants"/>
        </authorList>
    </citation>
    <scope>IDENTIFICATION</scope>
</reference>
<evidence type="ECO:0000313" key="2">
    <source>
        <dbReference type="Proteomes" id="UP000596661"/>
    </source>
</evidence>
<keyword evidence="2" id="KW-1185">Reference proteome</keyword>
<sequence>MLWNLIKDEGSMVVCTEIKLRSACLHSLMLRLLIRGPGYDLNFFSIIVLCFPSKLLNIKADQL</sequence>
<accession>A0A803R745</accession>
<name>A0A803R745_CANSA</name>
<dbReference type="EMBL" id="UZAU01000617">
    <property type="status" value="NOT_ANNOTATED_CDS"/>
    <property type="molecule type" value="Genomic_DNA"/>
</dbReference>